<proteinExistence type="inferred from homology"/>
<keyword evidence="8" id="KW-1185">Reference proteome</keyword>
<evidence type="ECO:0000313" key="7">
    <source>
        <dbReference type="EMBL" id="GIF60831.1"/>
    </source>
</evidence>
<comment type="caution">
    <text evidence="7">The sequence shown here is derived from an EMBL/GenBank/DDBJ whole genome shotgun (WGS) entry which is preliminary data.</text>
</comment>
<keyword evidence="5 6" id="KW-0472">Membrane</keyword>
<evidence type="ECO:0000256" key="4">
    <source>
        <dbReference type="ARBA" id="ARBA00022989"/>
    </source>
</evidence>
<name>A0ABQ4CDI4_9ACTN</name>
<evidence type="ECO:0000256" key="2">
    <source>
        <dbReference type="ARBA" id="ARBA00009190"/>
    </source>
</evidence>
<evidence type="ECO:0000313" key="8">
    <source>
        <dbReference type="Proteomes" id="UP000624325"/>
    </source>
</evidence>
<comment type="similarity">
    <text evidence="2 6">Belongs to the GDT1 family.</text>
</comment>
<dbReference type="EMBL" id="BONC01000078">
    <property type="protein sequence ID" value="GIF60831.1"/>
    <property type="molecule type" value="Genomic_DNA"/>
</dbReference>
<protein>
    <recommendedName>
        <fullName evidence="6">GDT1 family protein</fullName>
    </recommendedName>
</protein>
<accession>A0ABQ4CDI4</accession>
<dbReference type="RefSeq" id="WP_203707643.1">
    <property type="nucleotide sequence ID" value="NZ_BAAALU010000019.1"/>
</dbReference>
<evidence type="ECO:0000256" key="3">
    <source>
        <dbReference type="ARBA" id="ARBA00022692"/>
    </source>
</evidence>
<feature type="transmembrane region" description="Helical" evidence="6">
    <location>
        <begin position="180"/>
        <end position="201"/>
    </location>
</feature>
<dbReference type="PANTHER" id="PTHR12608:SF1">
    <property type="entry name" value="TRANSMEMBRANE PROTEIN 165"/>
    <property type="match status" value="1"/>
</dbReference>
<keyword evidence="4 6" id="KW-1133">Transmembrane helix</keyword>
<feature type="transmembrane region" description="Helical" evidence="6">
    <location>
        <begin position="39"/>
        <end position="62"/>
    </location>
</feature>
<dbReference type="Proteomes" id="UP000624325">
    <property type="component" value="Unassembled WGS sequence"/>
</dbReference>
<comment type="caution">
    <text evidence="6">Lacks conserved residue(s) required for the propagation of feature annotation.</text>
</comment>
<gene>
    <name evidence="7" type="ORF">Air01nite_69260</name>
</gene>
<keyword evidence="3 6" id="KW-0812">Transmembrane</keyword>
<evidence type="ECO:0000256" key="1">
    <source>
        <dbReference type="ARBA" id="ARBA00004141"/>
    </source>
</evidence>
<reference evidence="7 8" key="1">
    <citation type="submission" date="2021-01" db="EMBL/GenBank/DDBJ databases">
        <title>Whole genome shotgun sequence of Asanoa iriomotensis NBRC 100142.</title>
        <authorList>
            <person name="Komaki H."/>
            <person name="Tamura T."/>
        </authorList>
    </citation>
    <scope>NUCLEOTIDE SEQUENCE [LARGE SCALE GENOMIC DNA]</scope>
    <source>
        <strain evidence="7 8">NBRC 100142</strain>
    </source>
</reference>
<evidence type="ECO:0000256" key="5">
    <source>
        <dbReference type="ARBA" id="ARBA00023136"/>
    </source>
</evidence>
<evidence type="ECO:0000256" key="6">
    <source>
        <dbReference type="RuleBase" id="RU365102"/>
    </source>
</evidence>
<comment type="subcellular location">
    <subcellularLocation>
        <location evidence="1 6">Membrane</location>
        <topology evidence="1 6">Multi-pass membrane protein</topology>
    </subcellularLocation>
</comment>
<dbReference type="PANTHER" id="PTHR12608">
    <property type="entry name" value="TRANSMEMBRANE PROTEIN HTP-1 RELATED"/>
    <property type="match status" value="1"/>
</dbReference>
<feature type="transmembrane region" description="Helical" evidence="6">
    <location>
        <begin position="69"/>
        <end position="88"/>
    </location>
</feature>
<dbReference type="Pfam" id="PF01169">
    <property type="entry name" value="GDT1"/>
    <property type="match status" value="2"/>
</dbReference>
<dbReference type="InterPro" id="IPR001727">
    <property type="entry name" value="GDT1-like"/>
</dbReference>
<feature type="transmembrane region" description="Helical" evidence="6">
    <location>
        <begin position="148"/>
        <end position="168"/>
    </location>
</feature>
<sequence>MEFLIVAVTAFALILPVELPDKSVVATLVLSTRYPPLSVWLGVAAAFGVQCAVAVGAGTLIARLPERPVEFVAAALFLAGAVVLFLGARRAGHESPDEEQQDYAQRIKGRRTGLRAAAASFVVLFTAEWGDLSQLLTAGLVASGRNPIPVFIGSWLALIVVSGAAVLLGRWLQKRVKLSLIRYVAAGICLVLALLTTVAAVRA</sequence>
<organism evidence="7 8">
    <name type="scientific">Asanoa iriomotensis</name>
    <dbReference type="NCBI Taxonomy" id="234613"/>
    <lineage>
        <taxon>Bacteria</taxon>
        <taxon>Bacillati</taxon>
        <taxon>Actinomycetota</taxon>
        <taxon>Actinomycetes</taxon>
        <taxon>Micromonosporales</taxon>
        <taxon>Micromonosporaceae</taxon>
        <taxon>Asanoa</taxon>
    </lineage>
</organism>